<keyword evidence="6" id="KW-1185">Reference proteome</keyword>
<dbReference type="InterPro" id="IPR025711">
    <property type="entry name" value="PepSY"/>
</dbReference>
<dbReference type="Pfam" id="PF14620">
    <property type="entry name" value="YPEB_PepSY1-2"/>
    <property type="match status" value="1"/>
</dbReference>
<keyword evidence="1" id="KW-0812">Transmembrane</keyword>
<dbReference type="InterPro" id="IPR014239">
    <property type="entry name" value="YpeB_PepSY1-2"/>
</dbReference>
<comment type="caution">
    <text evidence="5">The sequence shown here is derived from an EMBL/GenBank/DDBJ whole genome shotgun (WGS) entry which is preliminary data.</text>
</comment>
<evidence type="ECO:0000259" key="3">
    <source>
        <dbReference type="Pfam" id="PF14620"/>
    </source>
</evidence>
<dbReference type="FunCoup" id="A0A140L259">
    <property type="interactions" value="52"/>
</dbReference>
<accession>A0A140L259</accession>
<dbReference type="Pfam" id="PF20769">
    <property type="entry name" value="YPEB_N"/>
    <property type="match status" value="1"/>
</dbReference>
<dbReference type="EMBL" id="LOED01000043">
    <property type="protein sequence ID" value="KXG74634.1"/>
    <property type="molecule type" value="Genomic_DNA"/>
</dbReference>
<dbReference type="Pfam" id="PF03413">
    <property type="entry name" value="PepSY"/>
    <property type="match status" value="1"/>
</dbReference>
<dbReference type="NCBIfam" id="TIGR02889">
    <property type="entry name" value="spore_YpeB"/>
    <property type="match status" value="1"/>
</dbReference>
<dbReference type="InParanoid" id="A0A140L259"/>
<keyword evidence="1" id="KW-1133">Transmembrane helix</keyword>
<gene>
    <name evidence="5" type="primary">ypeB</name>
    <name evidence="5" type="ORF">AN618_22300</name>
</gene>
<sequence length="456" mass="52297">MKGDDELKRNYVLWTLVVLVVALAVFGLWSMRSRAYSAENLLEAGYQKAFYNLLENVNNINILLSKGLVTSSEGQRIMLLTSVWHEAEKARSNLSSLPLGSRDMTNMQKFFAQMGDFSHTIAEKIAQAQTVTQREWNILRQFKKNTQNLNRYLRELSDDVARGRVNWEKGSFAMGMSRRVGQVMADKFVAIDQRLKEEAPTITYDGPFSDHVEEIKPKAITGSLITEREAVEIGRKFIDNPRNVRYDVSVTARTKGTIDAYTLSFRKAGTNDIDIVMDVSRQGGHVIWFLNSRDVEQQKIDIKTAVEKAKKFIAARGYDNMEPTGSLRENNTITVTFAYKQDDVLVYPDFVKVKVAMDNGEVVGFDALGYLTNHTERKIPEFKISEEEVRDNFEKRLTVNRIRKVIIPDEALKEMFCYEVDGRLEDERYLIYINAQNGREEQILKVVETDRGTMTM</sequence>
<protein>
    <submittedName>
        <fullName evidence="5">Sporulation protein YpeB</fullName>
    </submittedName>
</protein>
<evidence type="ECO:0000256" key="1">
    <source>
        <dbReference type="SAM" id="Phobius"/>
    </source>
</evidence>
<reference evidence="5 6" key="1">
    <citation type="submission" date="2015-12" db="EMBL/GenBank/DDBJ databases">
        <title>Draft genome sequnece of Fervidicola ferrireducens strain Y170.</title>
        <authorList>
            <person name="Patel B.K."/>
        </authorList>
    </citation>
    <scope>NUCLEOTIDE SEQUENCE [LARGE SCALE GENOMIC DNA]</scope>
    <source>
        <strain evidence="5 6">Y170</strain>
    </source>
</reference>
<feature type="domain" description="Sporulation protein YpeB PepSY1 and PepSY2" evidence="3">
    <location>
        <begin position="186"/>
        <end position="380"/>
    </location>
</feature>
<dbReference type="STRING" id="520764.AN618_22300"/>
<proteinExistence type="predicted"/>
<feature type="domain" description="PepSY" evidence="2">
    <location>
        <begin position="383"/>
        <end position="439"/>
    </location>
</feature>
<evidence type="ECO:0000259" key="2">
    <source>
        <dbReference type="Pfam" id="PF03413"/>
    </source>
</evidence>
<feature type="transmembrane region" description="Helical" evidence="1">
    <location>
        <begin position="12"/>
        <end position="31"/>
    </location>
</feature>
<name>A0A140L259_9FIRM</name>
<dbReference type="Proteomes" id="UP000070427">
    <property type="component" value="Unassembled WGS sequence"/>
</dbReference>
<evidence type="ECO:0000259" key="4">
    <source>
        <dbReference type="Pfam" id="PF20769"/>
    </source>
</evidence>
<organism evidence="5 6">
    <name type="scientific">Fervidicola ferrireducens</name>
    <dbReference type="NCBI Taxonomy" id="520764"/>
    <lineage>
        <taxon>Bacteria</taxon>
        <taxon>Bacillati</taxon>
        <taxon>Bacillota</taxon>
        <taxon>Clostridia</taxon>
        <taxon>Thermosediminibacterales</taxon>
        <taxon>Thermosediminibacteraceae</taxon>
        <taxon>Fervidicola</taxon>
    </lineage>
</organism>
<dbReference type="AlphaFoldDB" id="A0A140L259"/>
<evidence type="ECO:0000313" key="5">
    <source>
        <dbReference type="EMBL" id="KXG74634.1"/>
    </source>
</evidence>
<dbReference type="GO" id="GO:0009847">
    <property type="term" value="P:spore germination"/>
    <property type="evidence" value="ECO:0007669"/>
    <property type="project" value="InterPro"/>
</dbReference>
<dbReference type="InterPro" id="IPR048402">
    <property type="entry name" value="YpeB_N"/>
</dbReference>
<feature type="domain" description="Sporulation protein YpeB N-terminal" evidence="4">
    <location>
        <begin position="36"/>
        <end position="168"/>
    </location>
</feature>
<evidence type="ECO:0000313" key="6">
    <source>
        <dbReference type="Proteomes" id="UP000070427"/>
    </source>
</evidence>
<keyword evidence="1" id="KW-0472">Membrane</keyword>